<keyword evidence="2" id="KW-1185">Reference proteome</keyword>
<accession>A0AAV4X708</accession>
<reference evidence="1 2" key="1">
    <citation type="submission" date="2021-06" db="EMBL/GenBank/DDBJ databases">
        <title>Caerostris extrusa draft genome.</title>
        <authorList>
            <person name="Kono N."/>
            <person name="Arakawa K."/>
        </authorList>
    </citation>
    <scope>NUCLEOTIDE SEQUENCE [LARGE SCALE GENOMIC DNA]</scope>
</reference>
<evidence type="ECO:0000313" key="2">
    <source>
        <dbReference type="Proteomes" id="UP001054945"/>
    </source>
</evidence>
<gene>
    <name evidence="1" type="ORF">CEXT_78911</name>
</gene>
<sequence length="85" mass="9585">MAIPEDGDYSSKGSTLLLTDGPHSWYMHGIFQFGIIYASDNSTRKKKMPKAGHKYWPPLLRASNPVGLIKSMDSINSLLLHPIWR</sequence>
<dbReference type="AlphaFoldDB" id="A0AAV4X708"/>
<proteinExistence type="predicted"/>
<protein>
    <submittedName>
        <fullName evidence="1">Uncharacterized protein</fullName>
    </submittedName>
</protein>
<organism evidence="1 2">
    <name type="scientific">Caerostris extrusa</name>
    <name type="common">Bark spider</name>
    <name type="synonym">Caerostris bankana</name>
    <dbReference type="NCBI Taxonomy" id="172846"/>
    <lineage>
        <taxon>Eukaryota</taxon>
        <taxon>Metazoa</taxon>
        <taxon>Ecdysozoa</taxon>
        <taxon>Arthropoda</taxon>
        <taxon>Chelicerata</taxon>
        <taxon>Arachnida</taxon>
        <taxon>Araneae</taxon>
        <taxon>Araneomorphae</taxon>
        <taxon>Entelegynae</taxon>
        <taxon>Araneoidea</taxon>
        <taxon>Araneidae</taxon>
        <taxon>Caerostris</taxon>
    </lineage>
</organism>
<name>A0AAV4X708_CAEEX</name>
<dbReference type="EMBL" id="BPLR01017256">
    <property type="protein sequence ID" value="GIY89761.1"/>
    <property type="molecule type" value="Genomic_DNA"/>
</dbReference>
<dbReference type="Proteomes" id="UP001054945">
    <property type="component" value="Unassembled WGS sequence"/>
</dbReference>
<comment type="caution">
    <text evidence="1">The sequence shown here is derived from an EMBL/GenBank/DDBJ whole genome shotgun (WGS) entry which is preliminary data.</text>
</comment>
<evidence type="ECO:0000313" key="1">
    <source>
        <dbReference type="EMBL" id="GIY89761.1"/>
    </source>
</evidence>